<name>A0A504UN24_9HYPH</name>
<organism evidence="1 2">
    <name type="scientific">Rhizobium glycinendophyticum</name>
    <dbReference type="NCBI Taxonomy" id="2589807"/>
    <lineage>
        <taxon>Bacteria</taxon>
        <taxon>Pseudomonadati</taxon>
        <taxon>Pseudomonadota</taxon>
        <taxon>Alphaproteobacteria</taxon>
        <taxon>Hyphomicrobiales</taxon>
        <taxon>Rhizobiaceae</taxon>
        <taxon>Rhizobium/Agrobacterium group</taxon>
        <taxon>Rhizobium</taxon>
    </lineage>
</organism>
<dbReference type="InterPro" id="IPR008767">
    <property type="entry name" value="Phage_SPP1_head-tail_adaptor"/>
</dbReference>
<accession>A0A504UN24</accession>
<dbReference type="NCBIfam" id="TIGR01563">
    <property type="entry name" value="gp16_SPP1"/>
    <property type="match status" value="1"/>
</dbReference>
<dbReference type="Proteomes" id="UP000316429">
    <property type="component" value="Unassembled WGS sequence"/>
</dbReference>
<keyword evidence="2" id="KW-1185">Reference proteome</keyword>
<protein>
    <submittedName>
        <fullName evidence="1">Head-tail adaptor protein</fullName>
    </submittedName>
</protein>
<dbReference type="OrthoDB" id="7570189at2"/>
<dbReference type="Pfam" id="PF05521">
    <property type="entry name" value="Phage_HCP"/>
    <property type="match status" value="1"/>
</dbReference>
<dbReference type="Gene3D" id="2.40.10.270">
    <property type="entry name" value="Bacteriophage SPP1 head-tail adaptor protein"/>
    <property type="match status" value="1"/>
</dbReference>
<gene>
    <name evidence="1" type="ORF">FJQ55_06160</name>
</gene>
<dbReference type="InterPro" id="IPR038666">
    <property type="entry name" value="SSP1_head-tail_sf"/>
</dbReference>
<proteinExistence type="predicted"/>
<evidence type="ECO:0000313" key="1">
    <source>
        <dbReference type="EMBL" id="TPP12065.1"/>
    </source>
</evidence>
<dbReference type="EMBL" id="VFYP01000001">
    <property type="protein sequence ID" value="TPP12065.1"/>
    <property type="molecule type" value="Genomic_DNA"/>
</dbReference>
<evidence type="ECO:0000313" key="2">
    <source>
        <dbReference type="Proteomes" id="UP000316429"/>
    </source>
</evidence>
<comment type="caution">
    <text evidence="1">The sequence shown here is derived from an EMBL/GenBank/DDBJ whole genome shotgun (WGS) entry which is preliminary data.</text>
</comment>
<dbReference type="AlphaFoldDB" id="A0A504UN24"/>
<reference evidence="1 2" key="1">
    <citation type="submission" date="2019-06" db="EMBL/GenBank/DDBJ databases">
        <title>Rhizobium sp. CL12 isolated from roots of soybean.</title>
        <authorList>
            <person name="Wang C."/>
        </authorList>
    </citation>
    <scope>NUCLEOTIDE SEQUENCE [LARGE SCALE GENOMIC DNA]</scope>
    <source>
        <strain evidence="1 2">CL12</strain>
    </source>
</reference>
<sequence>MALLDIDAGRLTARLVLEAPAAEEDGQGGADVTFVEMARVWALVEPKTFAEEIKGPGLVSEVTHQVTLRARSDLRPGQRLRKGARVFAILALRDLDETGRFVLALCREVTG</sequence>